<dbReference type="PANTHER" id="PTHR42924:SF3">
    <property type="entry name" value="POLYMERASE_HISTIDINOL PHOSPHATASE N-TERMINAL DOMAIN-CONTAINING PROTEIN"/>
    <property type="match status" value="1"/>
</dbReference>
<dbReference type="Pfam" id="PF13263">
    <property type="entry name" value="PHP_C"/>
    <property type="match status" value="1"/>
</dbReference>
<dbReference type="Proteomes" id="UP000824135">
    <property type="component" value="Unassembled WGS sequence"/>
</dbReference>
<evidence type="ECO:0000313" key="2">
    <source>
        <dbReference type="Proteomes" id="UP000824135"/>
    </source>
</evidence>
<accession>A0A9D1Z6I6</accession>
<dbReference type="CDD" id="cd07432">
    <property type="entry name" value="PHP_HisPPase"/>
    <property type="match status" value="1"/>
</dbReference>
<dbReference type="SUPFAM" id="SSF89550">
    <property type="entry name" value="PHP domain-like"/>
    <property type="match status" value="1"/>
</dbReference>
<dbReference type="Gene3D" id="3.20.20.140">
    <property type="entry name" value="Metal-dependent hydrolases"/>
    <property type="match status" value="1"/>
</dbReference>
<dbReference type="GO" id="GO:0035312">
    <property type="term" value="F:5'-3' DNA exonuclease activity"/>
    <property type="evidence" value="ECO:0007669"/>
    <property type="project" value="TreeGrafter"/>
</dbReference>
<gene>
    <name evidence="1" type="ORF">H9728_00455</name>
</gene>
<sequence>MYRYETHCHTLYASACSSLDAETMVALYLANGYDGIVVTDHFFNGNTAISPSLGWKERVGAFYGAYMNVRKEGEKRGLKVFFGFEYSYSGTDFLAYGMGPDFLCRHPEMMALSVKSWLAFAKKSGALCIQAHPYREADYIDHIRLFPSDTDGMETVNAARDERCNRLADILADEYSLLKTGGSDLHSVRQPLLSGVETEERMDSLPDLMRAIRSGAARPFLAENKFIK</sequence>
<proteinExistence type="predicted"/>
<comment type="caution">
    <text evidence="1">The sequence shown here is derived from an EMBL/GenBank/DDBJ whole genome shotgun (WGS) entry which is preliminary data.</text>
</comment>
<organism evidence="1 2">
    <name type="scientific">Candidatus Borkfalkia excrementavium</name>
    <dbReference type="NCBI Taxonomy" id="2838505"/>
    <lineage>
        <taxon>Bacteria</taxon>
        <taxon>Bacillati</taxon>
        <taxon>Bacillota</taxon>
        <taxon>Clostridia</taxon>
        <taxon>Christensenellales</taxon>
        <taxon>Christensenellaceae</taxon>
        <taxon>Candidatus Borkfalkia</taxon>
    </lineage>
</organism>
<dbReference type="GO" id="GO:0004534">
    <property type="term" value="F:5'-3' RNA exonuclease activity"/>
    <property type="evidence" value="ECO:0007669"/>
    <property type="project" value="TreeGrafter"/>
</dbReference>
<dbReference type="EMBL" id="DXCO01000004">
    <property type="protein sequence ID" value="HIY77494.1"/>
    <property type="molecule type" value="Genomic_DNA"/>
</dbReference>
<evidence type="ECO:0000313" key="1">
    <source>
        <dbReference type="EMBL" id="HIY77494.1"/>
    </source>
</evidence>
<name>A0A9D1Z6I6_9FIRM</name>
<dbReference type="InterPro" id="IPR052018">
    <property type="entry name" value="PHP_domain"/>
</dbReference>
<reference evidence="1" key="1">
    <citation type="journal article" date="2021" name="PeerJ">
        <title>Extensive microbial diversity within the chicken gut microbiome revealed by metagenomics and culture.</title>
        <authorList>
            <person name="Gilroy R."/>
            <person name="Ravi A."/>
            <person name="Getino M."/>
            <person name="Pursley I."/>
            <person name="Horton D.L."/>
            <person name="Alikhan N.F."/>
            <person name="Baker D."/>
            <person name="Gharbi K."/>
            <person name="Hall N."/>
            <person name="Watson M."/>
            <person name="Adriaenssens E.M."/>
            <person name="Foster-Nyarko E."/>
            <person name="Jarju S."/>
            <person name="Secka A."/>
            <person name="Antonio M."/>
            <person name="Oren A."/>
            <person name="Chaudhuri R.R."/>
            <person name="La Ragione R."/>
            <person name="Hildebrand F."/>
            <person name="Pallen M.J."/>
        </authorList>
    </citation>
    <scope>NUCLEOTIDE SEQUENCE</scope>
    <source>
        <strain evidence="1">CHK199-9574</strain>
    </source>
</reference>
<dbReference type="PANTHER" id="PTHR42924">
    <property type="entry name" value="EXONUCLEASE"/>
    <property type="match status" value="1"/>
</dbReference>
<reference evidence="1" key="2">
    <citation type="submission" date="2021-04" db="EMBL/GenBank/DDBJ databases">
        <authorList>
            <person name="Gilroy R."/>
        </authorList>
    </citation>
    <scope>NUCLEOTIDE SEQUENCE</scope>
    <source>
        <strain evidence="1">CHK199-9574</strain>
    </source>
</reference>
<dbReference type="InterPro" id="IPR016195">
    <property type="entry name" value="Pol/histidinol_Pase-like"/>
</dbReference>
<dbReference type="AlphaFoldDB" id="A0A9D1Z6I6"/>
<protein>
    <submittedName>
        <fullName evidence="1">PHP domain-containing protein</fullName>
    </submittedName>
</protein>